<evidence type="ECO:0000256" key="3">
    <source>
        <dbReference type="ARBA" id="ARBA00022679"/>
    </source>
</evidence>
<evidence type="ECO:0000256" key="9">
    <source>
        <dbReference type="ARBA" id="ARBA00023288"/>
    </source>
</evidence>
<dbReference type="PROSITE" id="PS52029">
    <property type="entry name" value="LD_TPASE"/>
    <property type="match status" value="1"/>
</dbReference>
<keyword evidence="10" id="KW-0012">Acyltransferase</keyword>
<keyword evidence="9" id="KW-0449">Lipoprotein</keyword>
<comment type="pathway">
    <text evidence="1 13">Cell wall biogenesis; peptidoglycan biosynthesis.</text>
</comment>
<evidence type="ECO:0000256" key="5">
    <source>
        <dbReference type="ARBA" id="ARBA00022960"/>
    </source>
</evidence>
<dbReference type="PANTHER" id="PTHR30582:SF2">
    <property type="entry name" value="L,D-TRANSPEPTIDASE YCIB-RELATED"/>
    <property type="match status" value="1"/>
</dbReference>
<comment type="caution">
    <text evidence="16">The sequence shown here is derived from an EMBL/GenBank/DDBJ whole genome shotgun (WGS) entry which is preliminary data.</text>
</comment>
<evidence type="ECO:0000256" key="8">
    <source>
        <dbReference type="ARBA" id="ARBA00023139"/>
    </source>
</evidence>
<dbReference type="Gene3D" id="2.40.440.10">
    <property type="entry name" value="L,D-transpeptidase catalytic domain-like"/>
    <property type="match status" value="1"/>
</dbReference>
<evidence type="ECO:0000256" key="7">
    <source>
        <dbReference type="ARBA" id="ARBA00023136"/>
    </source>
</evidence>
<dbReference type="CDD" id="cd13432">
    <property type="entry name" value="LDT_IgD_like_2"/>
    <property type="match status" value="1"/>
</dbReference>
<proteinExistence type="predicted"/>
<evidence type="ECO:0000256" key="10">
    <source>
        <dbReference type="ARBA" id="ARBA00023315"/>
    </source>
</evidence>
<evidence type="ECO:0000256" key="1">
    <source>
        <dbReference type="ARBA" id="ARBA00004752"/>
    </source>
</evidence>
<dbReference type="GO" id="GO:0018104">
    <property type="term" value="P:peptidoglycan-protein cross-linking"/>
    <property type="evidence" value="ECO:0007669"/>
    <property type="project" value="TreeGrafter"/>
</dbReference>
<dbReference type="GO" id="GO:0071555">
    <property type="term" value="P:cell wall organization"/>
    <property type="evidence" value="ECO:0007669"/>
    <property type="project" value="UniProtKB-UniRule"/>
</dbReference>
<reference evidence="16" key="1">
    <citation type="submission" date="2022-08" db="EMBL/GenBank/DDBJ databases">
        <title>Genome analysis of Corynebacteriales strain.</title>
        <authorList>
            <person name="Lee S.D."/>
        </authorList>
    </citation>
    <scope>NUCLEOTIDE SEQUENCE</scope>
    <source>
        <strain evidence="16">D3-21</strain>
    </source>
</reference>
<comment type="pathway">
    <text evidence="12">Glycan biosynthesis.</text>
</comment>
<keyword evidence="2" id="KW-1003">Cell membrane</keyword>
<dbReference type="GO" id="GO:0071972">
    <property type="term" value="F:peptidoglycan L,D-transpeptidase activity"/>
    <property type="evidence" value="ECO:0007669"/>
    <property type="project" value="TreeGrafter"/>
</dbReference>
<keyword evidence="7" id="KW-0472">Membrane</keyword>
<dbReference type="Gene3D" id="2.60.40.3780">
    <property type="match status" value="1"/>
</dbReference>
<dbReference type="RefSeq" id="WP_332520214.1">
    <property type="nucleotide sequence ID" value="NZ_JANRHA010000009.1"/>
</dbReference>
<organism evidence="16 17">
    <name type="scientific">Speluncibacter jeojiensis</name>
    <dbReference type="NCBI Taxonomy" id="2710754"/>
    <lineage>
        <taxon>Bacteria</taxon>
        <taxon>Bacillati</taxon>
        <taxon>Actinomycetota</taxon>
        <taxon>Actinomycetes</taxon>
        <taxon>Mycobacteriales</taxon>
        <taxon>Speluncibacteraceae</taxon>
        <taxon>Speluncibacter</taxon>
    </lineage>
</organism>
<keyword evidence="8" id="KW-0564">Palmitate</keyword>
<accession>A0A9X4M208</accession>
<dbReference type="SUPFAM" id="SSF141523">
    <property type="entry name" value="L,D-transpeptidase catalytic domain-like"/>
    <property type="match status" value="1"/>
</dbReference>
<feature type="signal peptide" evidence="14">
    <location>
        <begin position="1"/>
        <end position="20"/>
    </location>
</feature>
<dbReference type="FunFam" id="2.40.440.10:FF:000005">
    <property type="entry name" value="L,D-transpeptidase 2"/>
    <property type="match status" value="1"/>
</dbReference>
<dbReference type="Pfam" id="PF17964">
    <property type="entry name" value="Big_10"/>
    <property type="match status" value="1"/>
</dbReference>
<name>A0A9X4M208_9ACTN</name>
<keyword evidence="6 13" id="KW-0573">Peptidoglycan synthesis</keyword>
<feature type="active site" description="Nucleophile" evidence="13">
    <location>
        <position position="332"/>
    </location>
</feature>
<dbReference type="PANTHER" id="PTHR30582">
    <property type="entry name" value="L,D-TRANSPEPTIDASE"/>
    <property type="match status" value="1"/>
</dbReference>
<evidence type="ECO:0000256" key="2">
    <source>
        <dbReference type="ARBA" id="ARBA00022475"/>
    </source>
</evidence>
<dbReference type="GO" id="GO:0005576">
    <property type="term" value="C:extracellular region"/>
    <property type="evidence" value="ECO:0007669"/>
    <property type="project" value="TreeGrafter"/>
</dbReference>
<evidence type="ECO:0000256" key="4">
    <source>
        <dbReference type="ARBA" id="ARBA00022729"/>
    </source>
</evidence>
<evidence type="ECO:0000259" key="15">
    <source>
        <dbReference type="PROSITE" id="PS52029"/>
    </source>
</evidence>
<dbReference type="InterPro" id="IPR005490">
    <property type="entry name" value="LD_TPept_cat_dom"/>
</dbReference>
<keyword evidence="3" id="KW-0808">Transferase</keyword>
<protein>
    <submittedName>
        <fullName evidence="16">Ig-like domain-containing protein</fullName>
    </submittedName>
</protein>
<evidence type="ECO:0000256" key="6">
    <source>
        <dbReference type="ARBA" id="ARBA00022984"/>
    </source>
</evidence>
<dbReference type="InterPro" id="IPR050979">
    <property type="entry name" value="LD-transpeptidase"/>
</dbReference>
<dbReference type="GO" id="GO:0008360">
    <property type="term" value="P:regulation of cell shape"/>
    <property type="evidence" value="ECO:0007669"/>
    <property type="project" value="UniProtKB-UniRule"/>
</dbReference>
<evidence type="ECO:0000256" key="14">
    <source>
        <dbReference type="SAM" id="SignalP"/>
    </source>
</evidence>
<feature type="chain" id="PRO_5040811204" evidence="14">
    <location>
        <begin position="21"/>
        <end position="386"/>
    </location>
</feature>
<evidence type="ECO:0000313" key="16">
    <source>
        <dbReference type="EMBL" id="MDG3015731.1"/>
    </source>
</evidence>
<feature type="active site" description="Proton donor/acceptor" evidence="13">
    <location>
        <position position="314"/>
    </location>
</feature>
<evidence type="ECO:0000256" key="12">
    <source>
        <dbReference type="ARBA" id="ARBA00060592"/>
    </source>
</evidence>
<gene>
    <name evidence="16" type="ORF">NVS88_14305</name>
</gene>
<dbReference type="EMBL" id="JANRHA010000009">
    <property type="protein sequence ID" value="MDG3015731.1"/>
    <property type="molecule type" value="Genomic_DNA"/>
</dbReference>
<dbReference type="GO" id="GO:0016746">
    <property type="term" value="F:acyltransferase activity"/>
    <property type="evidence" value="ECO:0007669"/>
    <property type="project" value="UniProtKB-KW"/>
</dbReference>
<sequence>MVTAWLAVALCVLTGCTVGGSPSGGGEAGAAPPQSAIAVSPAGGNGVSPTTPIVVTATSATLGTVTVTNPADGKTVTGALSPDKRTWTSNEPLGYGADYAVVADAVDGSGKTIDTNATVRTVAPDVTTYPSFIPDPTATDSWGVGQIIGVSFDHDVTDRAAAVKALSVQSVPPQPGAWYWIDAKTVHYRPQNYWQPGTTITLSANIYGVDLGGGVYGRTDRTATYKIHDSWIAKADGNTDQLTIFHNGVQVNQMPMSLGSPGHPSHEGPHVISDKQNSVVMDSCSYGVCAGAPGYYKETVYLDEQISADGEYVHSAPWSVGEQGESNVSHGCVNLSPENAQWFFDHFNLGDVVEVTNSGGPKLPVWDTYGDWEVPWNVWQQGGLDN</sequence>
<keyword evidence="17" id="KW-1185">Reference proteome</keyword>
<keyword evidence="5 13" id="KW-0133">Cell shape</keyword>
<dbReference type="CDD" id="cd16913">
    <property type="entry name" value="YkuD_like"/>
    <property type="match status" value="1"/>
</dbReference>
<evidence type="ECO:0000256" key="13">
    <source>
        <dbReference type="PROSITE-ProRule" id="PRU01373"/>
    </source>
</evidence>
<evidence type="ECO:0000313" key="17">
    <source>
        <dbReference type="Proteomes" id="UP001152755"/>
    </source>
</evidence>
<dbReference type="Gene3D" id="2.60.40.3710">
    <property type="match status" value="1"/>
</dbReference>
<evidence type="ECO:0000256" key="11">
    <source>
        <dbReference type="ARBA" id="ARBA00023316"/>
    </source>
</evidence>
<dbReference type="InterPro" id="IPR038063">
    <property type="entry name" value="Transpep_catalytic_dom"/>
</dbReference>
<dbReference type="InterPro" id="IPR041280">
    <property type="entry name" value="Big_10"/>
</dbReference>
<feature type="domain" description="L,D-TPase catalytic" evidence="15">
    <location>
        <begin position="231"/>
        <end position="356"/>
    </location>
</feature>
<dbReference type="Pfam" id="PF03734">
    <property type="entry name" value="YkuD"/>
    <property type="match status" value="1"/>
</dbReference>
<dbReference type="Proteomes" id="UP001152755">
    <property type="component" value="Unassembled WGS sequence"/>
</dbReference>
<keyword evidence="4 14" id="KW-0732">Signal</keyword>
<keyword evidence="11 13" id="KW-0961">Cell wall biogenesis/degradation</keyword>
<dbReference type="AlphaFoldDB" id="A0A9X4M208"/>